<organism evidence="3 4">
    <name type="scientific">Tranquillimonas alkanivorans</name>
    <dbReference type="NCBI Taxonomy" id="441119"/>
    <lineage>
        <taxon>Bacteria</taxon>
        <taxon>Pseudomonadati</taxon>
        <taxon>Pseudomonadota</taxon>
        <taxon>Alphaproteobacteria</taxon>
        <taxon>Rhodobacterales</taxon>
        <taxon>Roseobacteraceae</taxon>
        <taxon>Tranquillimonas</taxon>
    </lineage>
</organism>
<dbReference type="STRING" id="441119.SAMN04488047_1222"/>
<accession>A0A1I5UM86</accession>
<dbReference type="InterPro" id="IPR036465">
    <property type="entry name" value="vWFA_dom_sf"/>
</dbReference>
<dbReference type="AlphaFoldDB" id="A0A1I5UM86"/>
<dbReference type="SUPFAM" id="SSF53300">
    <property type="entry name" value="vWA-like"/>
    <property type="match status" value="1"/>
</dbReference>
<dbReference type="InterPro" id="IPR002035">
    <property type="entry name" value="VWF_A"/>
</dbReference>
<keyword evidence="4" id="KW-1185">Reference proteome</keyword>
<dbReference type="Proteomes" id="UP000199356">
    <property type="component" value="Unassembled WGS sequence"/>
</dbReference>
<dbReference type="PANTHER" id="PTHR10579">
    <property type="entry name" value="CALCIUM-ACTIVATED CHLORIDE CHANNEL REGULATOR"/>
    <property type="match status" value="1"/>
</dbReference>
<protein>
    <submittedName>
        <fullName evidence="3">Ca-activated chloride channel family protein</fullName>
    </submittedName>
</protein>
<evidence type="ECO:0000259" key="2">
    <source>
        <dbReference type="PROSITE" id="PS50234"/>
    </source>
</evidence>
<dbReference type="EMBL" id="FOXA01000022">
    <property type="protein sequence ID" value="SFP96289.1"/>
    <property type="molecule type" value="Genomic_DNA"/>
</dbReference>
<sequence>MRMALSSVAAACLAAGGANAAEDIMVVFDGSNSMWGQIDGVSKIEIARDTMESLMGDWVEGTNLGLIAYGHRRESDCGDIETILQPGPADRDDFLARISEITPRGKTPLTTAIEEAAKQLSYRDNPATVVLISDGIESCQRDPCALAEELERSGVDFTAHVVGFGLADEEDQAAIACIAERTGGRFIAAQDADELGEALGAVSAEVARRAPEPEPEPVATTPVEITAPSTVTAGADFDVSWSETLDPRDIVTIVPLTADEDEVADHLRTRDDTSGRLRAPAETGLYEVRYLRDDDRSVAGKHGVEVTPAQATVSVPEFAMAGSRVPVSWTGNVSSRDIVTIVPAGADEGTVAGHLRVKDDETGKLTAPASPGLYEVRYVLDGGRKTVASGSIEITEAETDITAPETAATGSRFDVSWSRAISPRDIVTIVTAGAGEGTVEKHVRVKDNGSDTLRAPGVPGLYEVRYVLDEGRKTVAASPIEVTAVETEITVPETVLAGSHIPVSWSRSIDAGDIVTVVPAGANEGTVEAHVRVRDKDGDEVRAPGRPGLYEVRYVLDEGRKTLASSPVEIVEPEVEITATGTVRAGDMIEVGWSGDVPHPGDIVTLVPLGAPEGEVMDHKRVRDGRAAELRAPDQTGTYEVRYVLDEGRRTLARAPVEVVDETAAIDTGGSLEVPETATPGEEVQVSWTSSSDSGRQRVSLAQSDHADFTWIEAQATDNEPPLFFTMPDQPGLYEFRLLDLAGPKVLSRATIEVR</sequence>
<dbReference type="PROSITE" id="PS50234">
    <property type="entry name" value="VWFA"/>
    <property type="match status" value="1"/>
</dbReference>
<name>A0A1I5UM86_9RHOB</name>
<dbReference type="Gene3D" id="3.40.50.410">
    <property type="entry name" value="von Willebrand factor, type A domain"/>
    <property type="match status" value="1"/>
</dbReference>
<feature type="domain" description="VWFA" evidence="2">
    <location>
        <begin position="23"/>
        <end position="202"/>
    </location>
</feature>
<evidence type="ECO:0000256" key="1">
    <source>
        <dbReference type="SAM" id="SignalP"/>
    </source>
</evidence>
<proteinExistence type="predicted"/>
<dbReference type="SMART" id="SM00327">
    <property type="entry name" value="VWA"/>
    <property type="match status" value="1"/>
</dbReference>
<keyword evidence="1" id="KW-0732">Signal</keyword>
<feature type="chain" id="PRO_5011642101" evidence="1">
    <location>
        <begin position="21"/>
        <end position="755"/>
    </location>
</feature>
<dbReference type="PANTHER" id="PTHR10579:SF43">
    <property type="entry name" value="ZINC FINGER (C3HC4-TYPE RING FINGER) FAMILY PROTEIN"/>
    <property type="match status" value="1"/>
</dbReference>
<evidence type="ECO:0000313" key="3">
    <source>
        <dbReference type="EMBL" id="SFP96289.1"/>
    </source>
</evidence>
<evidence type="ECO:0000313" key="4">
    <source>
        <dbReference type="Proteomes" id="UP000199356"/>
    </source>
</evidence>
<dbReference type="InterPro" id="IPR051266">
    <property type="entry name" value="CLCR"/>
</dbReference>
<dbReference type="OrthoDB" id="9783818at2"/>
<feature type="signal peptide" evidence="1">
    <location>
        <begin position="1"/>
        <end position="20"/>
    </location>
</feature>
<gene>
    <name evidence="3" type="ORF">SAMN04488047_1222</name>
</gene>
<reference evidence="3 4" key="1">
    <citation type="submission" date="2016-10" db="EMBL/GenBank/DDBJ databases">
        <authorList>
            <person name="de Groot N.N."/>
        </authorList>
    </citation>
    <scope>NUCLEOTIDE SEQUENCE [LARGE SCALE GENOMIC DNA]</scope>
    <source>
        <strain evidence="3 4">DSM 19547</strain>
    </source>
</reference>
<dbReference type="Pfam" id="PF00092">
    <property type="entry name" value="VWA"/>
    <property type="match status" value="1"/>
</dbReference>